<protein>
    <submittedName>
        <fullName evidence="1">Uncharacterized protein</fullName>
    </submittedName>
</protein>
<evidence type="ECO:0000313" key="1">
    <source>
        <dbReference type="EMBL" id="MFD0628917.1"/>
    </source>
</evidence>
<reference evidence="2" key="1">
    <citation type="journal article" date="2019" name="Int. J. Syst. Evol. Microbiol.">
        <title>The Global Catalogue of Microorganisms (GCM) 10K type strain sequencing project: providing services to taxonomists for standard genome sequencing and annotation.</title>
        <authorList>
            <consortium name="The Broad Institute Genomics Platform"/>
            <consortium name="The Broad Institute Genome Sequencing Center for Infectious Disease"/>
            <person name="Wu L."/>
            <person name="Ma J."/>
        </authorList>
    </citation>
    <scope>NUCLEOTIDE SEQUENCE [LARGE SCALE GENOMIC DNA]</scope>
    <source>
        <strain evidence="2">JCM 12607</strain>
    </source>
</reference>
<evidence type="ECO:0000313" key="2">
    <source>
        <dbReference type="Proteomes" id="UP001596915"/>
    </source>
</evidence>
<proteinExistence type="predicted"/>
<gene>
    <name evidence="1" type="ORF">ACFQ2K_46215</name>
</gene>
<organism evidence="1 2">
    <name type="scientific">Streptomyces sanglieri</name>
    <dbReference type="NCBI Taxonomy" id="193460"/>
    <lineage>
        <taxon>Bacteria</taxon>
        <taxon>Bacillati</taxon>
        <taxon>Actinomycetota</taxon>
        <taxon>Actinomycetes</taxon>
        <taxon>Kitasatosporales</taxon>
        <taxon>Streptomycetaceae</taxon>
        <taxon>Streptomyces</taxon>
    </lineage>
</organism>
<dbReference type="Proteomes" id="UP001596915">
    <property type="component" value="Unassembled WGS sequence"/>
</dbReference>
<accession>A0ABW2X827</accession>
<keyword evidence="2" id="KW-1185">Reference proteome</keyword>
<comment type="caution">
    <text evidence="1">The sequence shown here is derived from an EMBL/GenBank/DDBJ whole genome shotgun (WGS) entry which is preliminary data.</text>
</comment>
<sequence>MTAVEPGLSPAAVTAHHVAGGSEEFFEQVKRCQERRDPAGPGHRALAPAPLNGLFGPSRGLIDDRPAGRITKWYPHELLTVRKAL</sequence>
<name>A0ABW2X827_9ACTN</name>
<dbReference type="EMBL" id="JBHTGL010000008">
    <property type="protein sequence ID" value="MFD0628917.1"/>
    <property type="molecule type" value="Genomic_DNA"/>
</dbReference>